<evidence type="ECO:0000313" key="2">
    <source>
        <dbReference type="EMBL" id="MDT2537758.1"/>
    </source>
</evidence>
<dbReference type="SUPFAM" id="SSF55729">
    <property type="entry name" value="Acyl-CoA N-acyltransferases (Nat)"/>
    <property type="match status" value="1"/>
</dbReference>
<keyword evidence="2" id="KW-0012">Acyltransferase</keyword>
<dbReference type="InterPro" id="IPR025685">
    <property type="entry name" value="YoaP-like_dom"/>
</dbReference>
<dbReference type="InterPro" id="IPR016181">
    <property type="entry name" value="Acyl_CoA_acyltransferase"/>
</dbReference>
<dbReference type="EC" id="2.3.1.-" evidence="2"/>
<reference evidence="2" key="1">
    <citation type="submission" date="2023-03" db="EMBL/GenBank/DDBJ databases">
        <authorList>
            <person name="Shen W."/>
            <person name="Cai J."/>
        </authorList>
    </citation>
    <scope>NUCLEOTIDE SEQUENCE</scope>
    <source>
        <strain evidence="2">B646-2</strain>
    </source>
</reference>
<organism evidence="2 3">
    <name type="scientific">Enterococcus raffinosus</name>
    <dbReference type="NCBI Taxonomy" id="71452"/>
    <lineage>
        <taxon>Bacteria</taxon>
        <taxon>Bacillati</taxon>
        <taxon>Bacillota</taxon>
        <taxon>Bacilli</taxon>
        <taxon>Lactobacillales</taxon>
        <taxon>Enterococcaceae</taxon>
        <taxon>Enterococcus</taxon>
    </lineage>
</organism>
<dbReference type="Proteomes" id="UP001249240">
    <property type="component" value="Unassembled WGS sequence"/>
</dbReference>
<dbReference type="EMBL" id="JARPXM010000004">
    <property type="protein sequence ID" value="MDT2537758.1"/>
    <property type="molecule type" value="Genomic_DNA"/>
</dbReference>
<dbReference type="CDD" id="cd04301">
    <property type="entry name" value="NAT_SF"/>
    <property type="match status" value="1"/>
</dbReference>
<name>A0AAW8SWR6_9ENTE</name>
<evidence type="ECO:0000313" key="3">
    <source>
        <dbReference type="Proteomes" id="UP001249240"/>
    </source>
</evidence>
<dbReference type="PROSITE" id="PS51186">
    <property type="entry name" value="GNAT"/>
    <property type="match status" value="1"/>
</dbReference>
<sequence length="253" mass="28523">MGDYVTLTEENIANEHLCCAISGKKHQAGVDTKRAWLSERLSEGHVFRKLDANGKVFIEYAPLETAWVPVVGENYLYIYCLWVSGSFKRQGHGKNLLQSCIDDAKRQNKSGVCVISSQKKTPFLTDKKFVEKQGFKVVDQIEGGYELLALSFDGTVPAFSETARQQTIDNQTLTIFYGQQCPFIPNGLKEVQAYCEEEAIPLTLIPVDSLEKAKNLPGIFNNWAVYYRGKFLTIHMLNKNVLKKLLAGCEERN</sequence>
<comment type="caution">
    <text evidence="2">The sequence shown here is derived from an EMBL/GenBank/DDBJ whole genome shotgun (WGS) entry which is preliminary data.</text>
</comment>
<feature type="domain" description="N-acetyltransferase" evidence="1">
    <location>
        <begin position="5"/>
        <end position="153"/>
    </location>
</feature>
<gene>
    <name evidence="2" type="ORF">P7D78_06460</name>
</gene>
<dbReference type="Gene3D" id="3.40.630.30">
    <property type="match status" value="1"/>
</dbReference>
<protein>
    <submittedName>
        <fullName evidence="2">GNAT family N-acetyltransferase</fullName>
        <ecNumber evidence="2">2.3.1.-</ecNumber>
    </submittedName>
</protein>
<dbReference type="InterPro" id="IPR000182">
    <property type="entry name" value="GNAT_dom"/>
</dbReference>
<proteinExistence type="predicted"/>
<dbReference type="GO" id="GO:0016747">
    <property type="term" value="F:acyltransferase activity, transferring groups other than amino-acyl groups"/>
    <property type="evidence" value="ECO:0007669"/>
    <property type="project" value="InterPro"/>
</dbReference>
<keyword evidence="2" id="KW-0808">Transferase</keyword>
<dbReference type="Pfam" id="PF14268">
    <property type="entry name" value="YoaP"/>
    <property type="match status" value="1"/>
</dbReference>
<dbReference type="RefSeq" id="WP_010746140.1">
    <property type="nucleotide sequence ID" value="NZ_BAAAXM010000032.1"/>
</dbReference>
<dbReference type="AlphaFoldDB" id="A0AAW8SWR6"/>
<dbReference type="Pfam" id="PF00583">
    <property type="entry name" value="Acetyltransf_1"/>
    <property type="match status" value="1"/>
</dbReference>
<accession>A0AAW8SWR6</accession>
<evidence type="ECO:0000259" key="1">
    <source>
        <dbReference type="PROSITE" id="PS51186"/>
    </source>
</evidence>